<evidence type="ECO:0000256" key="2">
    <source>
        <dbReference type="ARBA" id="ARBA00004924"/>
    </source>
</evidence>
<dbReference type="InterPro" id="IPR025700">
    <property type="entry name" value="Lys/Orn_oxygenase"/>
</dbReference>
<evidence type="ECO:0000256" key="4">
    <source>
        <dbReference type="ARBA" id="ARBA00022630"/>
    </source>
</evidence>
<dbReference type="Gene3D" id="3.50.50.60">
    <property type="entry name" value="FAD/NAD(P)-binding domain"/>
    <property type="match status" value="1"/>
</dbReference>
<evidence type="ECO:0000256" key="6">
    <source>
        <dbReference type="ARBA" id="ARBA00022857"/>
    </source>
</evidence>
<evidence type="ECO:0000256" key="8">
    <source>
        <dbReference type="SAM" id="MobiDB-lite"/>
    </source>
</evidence>
<dbReference type="InterPro" id="IPR036188">
    <property type="entry name" value="FAD/NAD-bd_sf"/>
</dbReference>
<evidence type="ECO:0000313" key="9">
    <source>
        <dbReference type="EMBL" id="MCC8397338.1"/>
    </source>
</evidence>
<comment type="caution">
    <text evidence="9">The sequence shown here is derived from an EMBL/GenBank/DDBJ whole genome shotgun (WGS) entry which is preliminary data.</text>
</comment>
<dbReference type="EMBL" id="JAJITD010000027">
    <property type="protein sequence ID" value="MCC8397338.1"/>
    <property type="molecule type" value="Genomic_DNA"/>
</dbReference>
<proteinExistence type="inferred from homology"/>
<evidence type="ECO:0000256" key="1">
    <source>
        <dbReference type="ARBA" id="ARBA00001974"/>
    </source>
</evidence>
<dbReference type="SUPFAM" id="SSF51905">
    <property type="entry name" value="FAD/NAD(P)-binding domain"/>
    <property type="match status" value="2"/>
</dbReference>
<dbReference type="GO" id="GO:0004497">
    <property type="term" value="F:monooxygenase activity"/>
    <property type="evidence" value="ECO:0007669"/>
    <property type="project" value="UniProtKB-KW"/>
</dbReference>
<dbReference type="PANTHER" id="PTHR42802">
    <property type="entry name" value="MONOOXYGENASE"/>
    <property type="match status" value="1"/>
</dbReference>
<dbReference type="Proteomes" id="UP001431019">
    <property type="component" value="Unassembled WGS sequence"/>
</dbReference>
<keyword evidence="7" id="KW-0560">Oxidoreductase</keyword>
<dbReference type="RefSeq" id="WP_230513598.1">
    <property type="nucleotide sequence ID" value="NZ_JAJITD010000027.1"/>
</dbReference>
<sequence length="448" mass="49483">MLDVIGIGFGPANIALAIALEELTEGLNVLFLEKRGSPRWQEGMLLEDSDIQNHPLRDLVTPRNPRSRYSFTNFLFENNRLFEHLNLGLSFPLRIEYEQYVRWVADLFAHQVQYGANANVVKPLVDADTGALQGYRVLDTTGREWRARSVVVAPGRTPNVPAQFANVAPERVVHLNDYLFALQRACEGGRRPRVAVVGGSQSAVEILLHAYGLGTCEKVVGITRNFGFRQKDTSPFSDEVYFPQFVRTFFNADQKTKDRLRAELEGTNYSSADKDVLDALYVKLYANRILQRDSLAVRTNTEVSHACADASGVHLALRDTTTEQRTTESFDLVVLATGFLDIGNGPKREAYPGLLAGVAPLLELTRGHLDVSIDYRVRFAAQPEGAAPLYLNGLCESSHGMGDSGSFSLLALRSAAIAMSLCERLAPSATSRPQVQRADHDLASDTVR</sequence>
<keyword evidence="6" id="KW-0521">NADP</keyword>
<evidence type="ECO:0000256" key="7">
    <source>
        <dbReference type="ARBA" id="ARBA00023002"/>
    </source>
</evidence>
<dbReference type="Pfam" id="PF13434">
    <property type="entry name" value="Lys_Orn_oxgnase"/>
    <property type="match status" value="1"/>
</dbReference>
<evidence type="ECO:0000256" key="5">
    <source>
        <dbReference type="ARBA" id="ARBA00022827"/>
    </source>
</evidence>
<keyword evidence="10" id="KW-1185">Reference proteome</keyword>
<comment type="pathway">
    <text evidence="2">Siderophore biosynthesis.</text>
</comment>
<name>A0ABS8K5G6_9BURK</name>
<keyword evidence="9" id="KW-0503">Monooxygenase</keyword>
<accession>A0ABS8K5G6</accession>
<protein>
    <submittedName>
        <fullName evidence="9">SidA/IucD/PvdA family monooxygenase</fullName>
    </submittedName>
</protein>
<evidence type="ECO:0000313" key="10">
    <source>
        <dbReference type="Proteomes" id="UP001431019"/>
    </source>
</evidence>
<organism evidence="9 10">
    <name type="scientific">Paraburkholderia sejongensis</name>
    <dbReference type="NCBI Taxonomy" id="2886946"/>
    <lineage>
        <taxon>Bacteria</taxon>
        <taxon>Pseudomonadati</taxon>
        <taxon>Pseudomonadota</taxon>
        <taxon>Betaproteobacteria</taxon>
        <taxon>Burkholderiales</taxon>
        <taxon>Burkholderiaceae</taxon>
        <taxon>Paraburkholderia</taxon>
    </lineage>
</organism>
<gene>
    <name evidence="9" type="ORF">LJ656_32705</name>
</gene>
<feature type="compositionally biased region" description="Basic and acidic residues" evidence="8">
    <location>
        <begin position="437"/>
        <end position="448"/>
    </location>
</feature>
<dbReference type="PANTHER" id="PTHR42802:SF1">
    <property type="entry name" value="L-ORNITHINE N(5)-MONOOXYGENASE"/>
    <property type="match status" value="1"/>
</dbReference>
<keyword evidence="5" id="KW-0274">FAD</keyword>
<comment type="cofactor">
    <cofactor evidence="1">
        <name>FAD</name>
        <dbReference type="ChEBI" id="CHEBI:57692"/>
    </cofactor>
</comment>
<reference evidence="9 10" key="1">
    <citation type="submission" date="2021-11" db="EMBL/GenBank/DDBJ databases">
        <authorList>
            <person name="Oh E.-T."/>
            <person name="Kim S.-B."/>
        </authorList>
    </citation>
    <scope>NUCLEOTIDE SEQUENCE [LARGE SCALE GENOMIC DNA]</scope>
    <source>
        <strain evidence="9 10">MMS20-SJTR3</strain>
    </source>
</reference>
<comment type="similarity">
    <text evidence="3">Belongs to the lysine N(6)-hydroxylase/L-ornithine N(5)-oxygenase family.</text>
</comment>
<keyword evidence="4" id="KW-0285">Flavoprotein</keyword>
<evidence type="ECO:0000256" key="3">
    <source>
        <dbReference type="ARBA" id="ARBA00007588"/>
    </source>
</evidence>
<feature type="region of interest" description="Disordered" evidence="8">
    <location>
        <begin position="429"/>
        <end position="448"/>
    </location>
</feature>